<reference evidence="2 3" key="1">
    <citation type="submission" date="2024-09" db="EMBL/GenBank/DDBJ databases">
        <authorList>
            <person name="Sun Q."/>
            <person name="Mori K."/>
        </authorList>
    </citation>
    <scope>NUCLEOTIDE SEQUENCE [LARGE SCALE GENOMIC DNA]</scope>
    <source>
        <strain evidence="2 3">CCM 7228</strain>
    </source>
</reference>
<feature type="chain" id="PRO_5046790787" description="DUF4367 domain-containing protein" evidence="1">
    <location>
        <begin position="22"/>
        <end position="164"/>
    </location>
</feature>
<keyword evidence="3" id="KW-1185">Reference proteome</keyword>
<evidence type="ECO:0000256" key="1">
    <source>
        <dbReference type="SAM" id="SignalP"/>
    </source>
</evidence>
<evidence type="ECO:0008006" key="4">
    <source>
        <dbReference type="Google" id="ProtNLM"/>
    </source>
</evidence>
<organism evidence="2 3">
    <name type="scientific">Metabacillus herbersteinensis</name>
    <dbReference type="NCBI Taxonomy" id="283816"/>
    <lineage>
        <taxon>Bacteria</taxon>
        <taxon>Bacillati</taxon>
        <taxon>Bacillota</taxon>
        <taxon>Bacilli</taxon>
        <taxon>Bacillales</taxon>
        <taxon>Bacillaceae</taxon>
        <taxon>Metabacillus</taxon>
    </lineage>
</organism>
<evidence type="ECO:0000313" key="2">
    <source>
        <dbReference type="EMBL" id="MFC0270340.1"/>
    </source>
</evidence>
<dbReference type="EMBL" id="JBHLVO010000001">
    <property type="protein sequence ID" value="MFC0270340.1"/>
    <property type="molecule type" value="Genomic_DNA"/>
</dbReference>
<evidence type="ECO:0000313" key="3">
    <source>
        <dbReference type="Proteomes" id="UP001589854"/>
    </source>
</evidence>
<feature type="signal peptide" evidence="1">
    <location>
        <begin position="1"/>
        <end position="21"/>
    </location>
</feature>
<dbReference type="Proteomes" id="UP001589854">
    <property type="component" value="Unassembled WGS sequence"/>
</dbReference>
<dbReference type="RefSeq" id="WP_378930171.1">
    <property type="nucleotide sequence ID" value="NZ_JBHLVO010000001.1"/>
</dbReference>
<sequence length="164" mass="18530">MKQFAFIPLLFILLLVGCAVSDEELKTTTTENVQQGFKAEPQKPNEDGGPFSYFLPEGFEIKKTKNSNILLEEDGQRFILFSNENEENNSQVSYQTLASQYKNPVIQETIEDKNRFGYVFVNEIEKNTYEVTIGIGGTKMTTETKSQNVAESAKMMMTIVSSVQ</sequence>
<dbReference type="PROSITE" id="PS51257">
    <property type="entry name" value="PROKAR_LIPOPROTEIN"/>
    <property type="match status" value="1"/>
</dbReference>
<comment type="caution">
    <text evidence="2">The sequence shown here is derived from an EMBL/GenBank/DDBJ whole genome shotgun (WGS) entry which is preliminary data.</text>
</comment>
<protein>
    <recommendedName>
        <fullName evidence="4">DUF4367 domain-containing protein</fullName>
    </recommendedName>
</protein>
<accession>A0ABV6G9Y1</accession>
<proteinExistence type="predicted"/>
<name>A0ABV6G9Y1_9BACI</name>
<keyword evidence="1" id="KW-0732">Signal</keyword>
<gene>
    <name evidence="2" type="ORF">ACFFIX_02550</name>
</gene>